<dbReference type="EMBL" id="LT552789">
    <property type="protein sequence ID" value="SAL99508.1"/>
    <property type="molecule type" value="Genomic_DNA"/>
</dbReference>
<comment type="subcellular location">
    <subcellularLocation>
        <location evidence="1">Nucleus</location>
    </subcellularLocation>
</comment>
<dbReference type="PANTHER" id="PTHR31344">
    <property type="entry name" value="NUCLEAR PORE COMPLEX PROTEIN NUP205"/>
    <property type="match status" value="1"/>
</dbReference>
<protein>
    <recommendedName>
        <fullName evidence="7">Nucleoporin Nup186/Nup192/Nup205</fullName>
    </recommendedName>
</protein>
<dbReference type="FunCoup" id="A0A168MZJ4">
    <property type="interactions" value="608"/>
</dbReference>
<evidence type="ECO:0008006" key="7">
    <source>
        <dbReference type="Google" id="ProtNLM"/>
    </source>
</evidence>
<name>A0A168MZJ4_ABSGL</name>
<dbReference type="OMA" id="WSQMFAE"/>
<keyword evidence="4" id="KW-0539">Nucleus</keyword>
<proteinExistence type="inferred from homology"/>
<dbReference type="Proteomes" id="UP000078561">
    <property type="component" value="Unassembled WGS sequence"/>
</dbReference>
<evidence type="ECO:0000256" key="3">
    <source>
        <dbReference type="ARBA" id="ARBA00022448"/>
    </source>
</evidence>
<dbReference type="InterPro" id="IPR021827">
    <property type="entry name" value="Nup186/Nup192/Nup205"/>
</dbReference>
<evidence type="ECO:0000256" key="1">
    <source>
        <dbReference type="ARBA" id="ARBA00004123"/>
    </source>
</evidence>
<dbReference type="InParanoid" id="A0A168MZJ4"/>
<keyword evidence="6" id="KW-1185">Reference proteome</keyword>
<dbReference type="GO" id="GO:0044611">
    <property type="term" value="C:nuclear pore inner ring"/>
    <property type="evidence" value="ECO:0007669"/>
    <property type="project" value="TreeGrafter"/>
</dbReference>
<evidence type="ECO:0000313" key="5">
    <source>
        <dbReference type="EMBL" id="SAL99508.1"/>
    </source>
</evidence>
<evidence type="ECO:0000313" key="6">
    <source>
        <dbReference type="Proteomes" id="UP000078561"/>
    </source>
</evidence>
<gene>
    <name evidence="5" type="primary">ABSGL_05135.1 scaffold 6524</name>
</gene>
<dbReference type="PANTHER" id="PTHR31344:SF0">
    <property type="entry name" value="NUCLEAR PORE COMPLEX PROTEIN NUP205"/>
    <property type="match status" value="1"/>
</dbReference>
<keyword evidence="3" id="KW-0813">Transport</keyword>
<organism evidence="5">
    <name type="scientific">Absidia glauca</name>
    <name type="common">Pin mould</name>
    <dbReference type="NCBI Taxonomy" id="4829"/>
    <lineage>
        <taxon>Eukaryota</taxon>
        <taxon>Fungi</taxon>
        <taxon>Fungi incertae sedis</taxon>
        <taxon>Mucoromycota</taxon>
        <taxon>Mucoromycotina</taxon>
        <taxon>Mucoromycetes</taxon>
        <taxon>Mucorales</taxon>
        <taxon>Cunninghamellaceae</taxon>
        <taxon>Absidia</taxon>
    </lineage>
</organism>
<dbReference type="Pfam" id="PF11894">
    <property type="entry name" value="Nup192"/>
    <property type="match status" value="1"/>
</dbReference>
<reference evidence="5" key="1">
    <citation type="submission" date="2016-04" db="EMBL/GenBank/DDBJ databases">
        <authorList>
            <person name="Evans L.H."/>
            <person name="Alamgir A."/>
            <person name="Owens N."/>
            <person name="Weber N.D."/>
            <person name="Virtaneva K."/>
            <person name="Barbian K."/>
            <person name="Babar A."/>
            <person name="Rosenke K."/>
        </authorList>
    </citation>
    <scope>NUCLEOTIDE SEQUENCE [LARGE SCALE GENOMIC DNA]</scope>
    <source>
        <strain evidence="5">CBS 101.48</strain>
    </source>
</reference>
<sequence>MVDVSSPPTWTEQARSIHDLVCQARYDTSSNGASELGRQLSVYLPLFLNLLDDAPKSPSDRRKLQSGKAYIHGHQRKVDTTFIRETIFLSDQLNINEWVAATLLTCGKTAASRTGANAIDASVLLYYDEQVYLLAALHVILASVKDDSVKDDIRTVFHQFASDLMETRPRDHNGGDGGGSFVSKLLQVNKDLQKQISVVTENGGMVSNNYGTLGSNSSATTTSLSATGGILGADIIVKRLDRMKDERIYIVQIVYHLASLTRISQDDIFSMLELLQLSDLTDVTTPYLMMALISTISPTTGCDDDGMAVDDSLLSDVNFIDFFHRKLLGNLFKVPAIKAVVALQWCLFVTRARSLHEQVAEFTTVSEEVIEQLVYGAIDTRAFQFLNDYVLYFQQPIAKLDTDRQLLKNSVIEAMQDTMYDNDIDPTDFTKFNADIRQDFYPFVLFELEKLVLGIIENMAEILQKLRYRDEDNAGPATLDDSDSESDNSSLHYRNTEHFFVLLASIYRDRLNKGAIFWVPDNNALYSFLQRATDIKVPSTVCACYDFLGSIATGDQCAPLAYAFLNVDHTISNSLISWGKLFATLQFYGPLLKSDATGETSAALPVAEERLIIKFLYLLQQVVLYSVKARCEMWTDGKFKVLESIVELLKYTNSTGLRAALYDTLAAFCTSWGGGIDQVGARISKDVWDVLERSGDFVVKKNRTLPGNDSGGSVVDVKQQPRILQHLETEQGVFVYPQTLSVLRLFASAIHTQSKRDELLSGFQPIACTLPSSLGHETRTPGAQPYISLVVNDIFKHLSGQKYRYPGEKWQLSSAALWVLENSVLSFDLQQLEELTAKRNKKATATSHIKTRLSNSNEPRFRDELHSLLVDYVTHPGYSVMIRTLSGGRFCKELLRMIEYGVDGVMNKNDFGPFFIECLVRSLRIVYRVLQLQSSFCNVLVPYLTELANRSATAEFMLKGFKFDALPSLVPLGQHLLCQANSLVQIAMLMNCEDHEEICYLSTKILDALSTASKHKYVGAYAPMGGLGSRLALVLKACKDAPSIVYGVAERLEIEQPETMSCDDYQYDINNIPFWLATKTLEDRYNYDNNLSWLHRTSSVRIAILDLLLENATVDQASPTLTEFLLGYPAASMINSGLFPRQTSDSLSIVFGSIMNMMQPRGVDGMDIVEDSQVLPARHPHQHHYHHHRSSLIETHPILAEKCYQLIYRLCAKESTSTKTLRHLRNEEEFFSKQFKVLSARLGTFAAVETPTLAGAMVCPDGSIIQTDFFRLLSMLHQRAWLLKSLALELHYTSGMKQKSQVVKLLNLLFDQQLDTTDATMTHTMGPGTFEQDLVKILEIASSLEFRWDDSLAKTKSDLNPPVIFFADFVANDHQILNERRCLVYDIRTIYSKLHQLKLNRVMASNDDQGAMESEIGRILQSLMAENHVREIVHGRVHCLRAWKQVVQVAMTECFDYFPAESRQPIICALLVSILPKMLPSEGFDTDILKALSELVSTLMIQLRGNKTQASPLLPPSTYGLPDDKIVQLFVGIMDTIQESSTVVEVRGDMYTALVNLLQYIQQSHSAQGNNNKQATLLERRLVELLANRYGTVLDTLCDDACYGLGVWCTTAFTLLNALYILINHVDDTAFLSLLVKRNFLRYSVDMIRNDNAAMNAILKQIDRSLLPMYIYEVKISLFTNVASKQKGAQLLLESGLLDVLGHCDFINQRPASTSNTDSDKTLKGRYDQVLLPTLRLIVTLLYSIGRENESLQEMVEDWVAKQQEALIYILRLDNNHITMIFLKELKCVVTIMYYLSSRPGYFNNLLSRNLNHLHVLLVKLNQQWNPQKIMAKIQPVTDEERMWADQQVSGPLAASIFVKTSEKLTNVIQAYLQAYEQNAKVET</sequence>
<dbReference type="STRING" id="4829.A0A168MZJ4"/>
<comment type="similarity">
    <text evidence="2">Belongs to the NUP186/NUP192/NUP205 family.</text>
</comment>
<dbReference type="OrthoDB" id="2019644at2759"/>
<dbReference type="GO" id="GO:0006999">
    <property type="term" value="P:nuclear pore organization"/>
    <property type="evidence" value="ECO:0007669"/>
    <property type="project" value="TreeGrafter"/>
</dbReference>
<evidence type="ECO:0000256" key="2">
    <source>
        <dbReference type="ARBA" id="ARBA00005892"/>
    </source>
</evidence>
<accession>A0A168MZJ4</accession>
<evidence type="ECO:0000256" key="4">
    <source>
        <dbReference type="ARBA" id="ARBA00023242"/>
    </source>
</evidence>
<dbReference type="GO" id="GO:0017056">
    <property type="term" value="F:structural constituent of nuclear pore"/>
    <property type="evidence" value="ECO:0007669"/>
    <property type="project" value="TreeGrafter"/>
</dbReference>